<dbReference type="InterPro" id="IPR001347">
    <property type="entry name" value="SIS_dom"/>
</dbReference>
<gene>
    <name evidence="6" type="ORF">GCM10007380_24730</name>
</gene>
<evidence type="ECO:0000313" key="6">
    <source>
        <dbReference type="EMBL" id="GGI14793.1"/>
    </source>
</evidence>
<name>A0A8J3AR61_9BACI</name>
<dbReference type="CDD" id="cd05013">
    <property type="entry name" value="SIS_RpiR"/>
    <property type="match status" value="1"/>
</dbReference>
<dbReference type="InterPro" id="IPR046348">
    <property type="entry name" value="SIS_dom_sf"/>
</dbReference>
<keyword evidence="1" id="KW-0805">Transcription regulation</keyword>
<dbReference type="GO" id="GO:0003677">
    <property type="term" value="F:DNA binding"/>
    <property type="evidence" value="ECO:0007669"/>
    <property type="project" value="UniProtKB-KW"/>
</dbReference>
<keyword evidence="3" id="KW-0804">Transcription</keyword>
<dbReference type="Pfam" id="PF01380">
    <property type="entry name" value="SIS"/>
    <property type="match status" value="1"/>
</dbReference>
<feature type="domain" description="SIS" evidence="5">
    <location>
        <begin position="129"/>
        <end position="265"/>
    </location>
</feature>
<keyword evidence="2" id="KW-0238">DNA-binding</keyword>
<dbReference type="PANTHER" id="PTHR30514:SF18">
    <property type="entry name" value="RPIR-FAMILY TRANSCRIPTIONAL REGULATOR"/>
    <property type="match status" value="1"/>
</dbReference>
<dbReference type="InterPro" id="IPR047640">
    <property type="entry name" value="RpiR-like"/>
</dbReference>
<dbReference type="SUPFAM" id="SSF53697">
    <property type="entry name" value="SIS domain"/>
    <property type="match status" value="1"/>
</dbReference>
<dbReference type="PANTHER" id="PTHR30514">
    <property type="entry name" value="GLUCOKINASE"/>
    <property type="match status" value="1"/>
</dbReference>
<dbReference type="InterPro" id="IPR000281">
    <property type="entry name" value="HTH_RpiR"/>
</dbReference>
<dbReference type="InterPro" id="IPR009057">
    <property type="entry name" value="Homeodomain-like_sf"/>
</dbReference>
<dbReference type="GO" id="GO:0097367">
    <property type="term" value="F:carbohydrate derivative binding"/>
    <property type="evidence" value="ECO:0007669"/>
    <property type="project" value="InterPro"/>
</dbReference>
<dbReference type="PROSITE" id="PS51071">
    <property type="entry name" value="HTH_RPIR"/>
    <property type="match status" value="1"/>
</dbReference>
<dbReference type="PROSITE" id="PS51464">
    <property type="entry name" value="SIS"/>
    <property type="match status" value="1"/>
</dbReference>
<comment type="caution">
    <text evidence="6">The sequence shown here is derived from an EMBL/GenBank/DDBJ whole genome shotgun (WGS) entry which is preliminary data.</text>
</comment>
<dbReference type="Gene3D" id="1.10.10.10">
    <property type="entry name" value="Winged helix-like DNA-binding domain superfamily/Winged helix DNA-binding domain"/>
    <property type="match status" value="1"/>
</dbReference>
<protein>
    <submittedName>
        <fullName evidence="6">RpiR family transcriptional regulator</fullName>
    </submittedName>
</protein>
<dbReference type="Proteomes" id="UP000626244">
    <property type="component" value="Unassembled WGS sequence"/>
</dbReference>
<dbReference type="GO" id="GO:0003700">
    <property type="term" value="F:DNA-binding transcription factor activity"/>
    <property type="evidence" value="ECO:0007669"/>
    <property type="project" value="InterPro"/>
</dbReference>
<organism evidence="6 7">
    <name type="scientific">Gottfriedia solisilvae</name>
    <dbReference type="NCBI Taxonomy" id="1516104"/>
    <lineage>
        <taxon>Bacteria</taxon>
        <taxon>Bacillati</taxon>
        <taxon>Bacillota</taxon>
        <taxon>Bacilli</taxon>
        <taxon>Bacillales</taxon>
        <taxon>Bacillaceae</taxon>
        <taxon>Gottfriedia</taxon>
    </lineage>
</organism>
<reference evidence="7" key="1">
    <citation type="journal article" date="2019" name="Int. J. Syst. Evol. Microbiol.">
        <title>The Global Catalogue of Microorganisms (GCM) 10K type strain sequencing project: providing services to taxonomists for standard genome sequencing and annotation.</title>
        <authorList>
            <consortium name="The Broad Institute Genomics Platform"/>
            <consortium name="The Broad Institute Genome Sequencing Center for Infectious Disease"/>
            <person name="Wu L."/>
            <person name="Ma J."/>
        </authorList>
    </citation>
    <scope>NUCLEOTIDE SEQUENCE [LARGE SCALE GENOMIC DNA]</scope>
    <source>
        <strain evidence="7">CGMCC 1.14993</strain>
    </source>
</reference>
<dbReference type="SUPFAM" id="SSF46689">
    <property type="entry name" value="Homeodomain-like"/>
    <property type="match status" value="1"/>
</dbReference>
<evidence type="ECO:0000259" key="5">
    <source>
        <dbReference type="PROSITE" id="PS51464"/>
    </source>
</evidence>
<accession>A0A8J3AR61</accession>
<evidence type="ECO:0000256" key="3">
    <source>
        <dbReference type="ARBA" id="ARBA00023163"/>
    </source>
</evidence>
<dbReference type="GO" id="GO:1901135">
    <property type="term" value="P:carbohydrate derivative metabolic process"/>
    <property type="evidence" value="ECO:0007669"/>
    <property type="project" value="InterPro"/>
</dbReference>
<dbReference type="EMBL" id="BMHB01000001">
    <property type="protein sequence ID" value="GGI14793.1"/>
    <property type="molecule type" value="Genomic_DNA"/>
</dbReference>
<evidence type="ECO:0000256" key="2">
    <source>
        <dbReference type="ARBA" id="ARBA00023125"/>
    </source>
</evidence>
<keyword evidence="7" id="KW-1185">Reference proteome</keyword>
<sequence>MIMEQISFKLLVKEKFSQLSPGQKKVANYMIEHLEESAFKTAYQIGKEADVSETTVIRLSYALAFEGFSDMQINIQKHFLQMNKSDITNGEIKKEEQHNEDTFSKVIENEVNILRNLLEPSNVQEVWKAVDALMNADQILIVGHRISHVAAYWFSSTLSSLRENVYLCTPAGDFYEKFSNLTKQSVVVAFSFPRYAKDTLTICECTKEHDIQLISVTDRLLSPIGRIADIVLTTEENVESGTNSIASVISLLDLVIAGIYKKDRKKVQSYQQKLEKLYSNYEVFIE</sequence>
<evidence type="ECO:0000259" key="4">
    <source>
        <dbReference type="PROSITE" id="PS51071"/>
    </source>
</evidence>
<feature type="domain" description="HTH rpiR-type" evidence="4">
    <location>
        <begin position="6"/>
        <end position="82"/>
    </location>
</feature>
<dbReference type="Pfam" id="PF01418">
    <property type="entry name" value="HTH_6"/>
    <property type="match status" value="1"/>
</dbReference>
<evidence type="ECO:0000256" key="1">
    <source>
        <dbReference type="ARBA" id="ARBA00023015"/>
    </source>
</evidence>
<proteinExistence type="predicted"/>
<dbReference type="InterPro" id="IPR036388">
    <property type="entry name" value="WH-like_DNA-bd_sf"/>
</dbReference>
<dbReference type="InterPro" id="IPR035472">
    <property type="entry name" value="RpiR-like_SIS"/>
</dbReference>
<dbReference type="AlphaFoldDB" id="A0A8J3AR61"/>
<dbReference type="Gene3D" id="3.40.50.10490">
    <property type="entry name" value="Glucose-6-phosphate isomerase like protein, domain 1"/>
    <property type="match status" value="1"/>
</dbReference>
<evidence type="ECO:0000313" key="7">
    <source>
        <dbReference type="Proteomes" id="UP000626244"/>
    </source>
</evidence>